<accession>A0ABD0QIT1</accession>
<keyword evidence="3" id="KW-1185">Reference proteome</keyword>
<feature type="region of interest" description="Disordered" evidence="1">
    <location>
        <begin position="170"/>
        <end position="194"/>
    </location>
</feature>
<comment type="caution">
    <text evidence="2">The sequence shown here is derived from an EMBL/GenBank/DDBJ whole genome shotgun (WGS) entry which is preliminary data.</text>
</comment>
<protein>
    <submittedName>
        <fullName evidence="2">Uncharacterized protein</fullName>
    </submittedName>
</protein>
<name>A0ABD0QIT1_CIRMR</name>
<dbReference type="PANTHER" id="PTHR14690:SF10">
    <property type="entry name" value="IQ AND AAA DOMAIN-CONTAINING PROTEIN-LIKE"/>
    <property type="match status" value="1"/>
</dbReference>
<dbReference type="Proteomes" id="UP001529510">
    <property type="component" value="Unassembled WGS sequence"/>
</dbReference>
<gene>
    <name evidence="2" type="ORF">M9458_017805</name>
</gene>
<reference evidence="2 3" key="1">
    <citation type="submission" date="2024-05" db="EMBL/GenBank/DDBJ databases">
        <title>Genome sequencing and assembly of Indian major carp, Cirrhinus mrigala (Hamilton, 1822).</title>
        <authorList>
            <person name="Mohindra V."/>
            <person name="Chowdhury L.M."/>
            <person name="Lal K."/>
            <person name="Jena J.K."/>
        </authorList>
    </citation>
    <scope>NUCLEOTIDE SEQUENCE [LARGE SCALE GENOMIC DNA]</scope>
    <source>
        <strain evidence="2">CM1030</strain>
        <tissue evidence="2">Blood</tissue>
    </source>
</reference>
<organism evidence="2 3">
    <name type="scientific">Cirrhinus mrigala</name>
    <name type="common">Mrigala</name>
    <dbReference type="NCBI Taxonomy" id="683832"/>
    <lineage>
        <taxon>Eukaryota</taxon>
        <taxon>Metazoa</taxon>
        <taxon>Chordata</taxon>
        <taxon>Craniata</taxon>
        <taxon>Vertebrata</taxon>
        <taxon>Euteleostomi</taxon>
        <taxon>Actinopterygii</taxon>
        <taxon>Neopterygii</taxon>
        <taxon>Teleostei</taxon>
        <taxon>Ostariophysi</taxon>
        <taxon>Cypriniformes</taxon>
        <taxon>Cyprinidae</taxon>
        <taxon>Labeoninae</taxon>
        <taxon>Labeonini</taxon>
        <taxon>Cirrhinus</taxon>
    </lineage>
</organism>
<dbReference type="InterPro" id="IPR052267">
    <property type="entry name" value="N-DRC_Component"/>
</dbReference>
<evidence type="ECO:0000313" key="2">
    <source>
        <dbReference type="EMBL" id="KAL0186135.1"/>
    </source>
</evidence>
<proteinExistence type="predicted"/>
<dbReference type="EMBL" id="JAMKFB020000008">
    <property type="protein sequence ID" value="KAL0186135.1"/>
    <property type="molecule type" value="Genomic_DNA"/>
</dbReference>
<evidence type="ECO:0000256" key="1">
    <source>
        <dbReference type="SAM" id="MobiDB-lite"/>
    </source>
</evidence>
<feature type="compositionally biased region" description="Basic and acidic residues" evidence="1">
    <location>
        <begin position="170"/>
        <end position="184"/>
    </location>
</feature>
<sequence length="194" mass="22894">MRSSAVCWMKNSQKNLPVLRETEWCSSKGSPASMQLEEAYDQSVHPQKRRVIRQVLDSVMGRILELKNEMVEKEYSEYHYMDDIIQDLKLTPEDLEIPIPRYFIRERNKVLQDRERMFAAILNQMDVTEKAGPPVMRMLTLERAIKVIQVAERARQGRLRAKFMREIHKDSERQRKAEEQEKVSTDQAAVCIQK</sequence>
<evidence type="ECO:0000313" key="3">
    <source>
        <dbReference type="Proteomes" id="UP001529510"/>
    </source>
</evidence>
<feature type="non-terminal residue" evidence="2">
    <location>
        <position position="194"/>
    </location>
</feature>
<dbReference type="PANTHER" id="PTHR14690">
    <property type="entry name" value="IQ MOTIF CONTAINING WITH AAA DOMAIN 1"/>
    <property type="match status" value="1"/>
</dbReference>
<dbReference type="AlphaFoldDB" id="A0ABD0QIT1"/>